<keyword evidence="1" id="KW-0472">Membrane</keyword>
<feature type="transmembrane region" description="Helical" evidence="1">
    <location>
        <begin position="117"/>
        <end position="137"/>
    </location>
</feature>
<feature type="domain" description="DUF2231" evidence="2">
    <location>
        <begin position="6"/>
        <end position="149"/>
    </location>
</feature>
<feature type="transmembrane region" description="Helical" evidence="1">
    <location>
        <begin position="86"/>
        <end position="105"/>
    </location>
</feature>
<name>A0A502E4P3_9MYCO</name>
<feature type="transmembrane region" description="Helical" evidence="1">
    <location>
        <begin position="12"/>
        <end position="34"/>
    </location>
</feature>
<dbReference type="RefSeq" id="WP_140693689.1">
    <property type="nucleotide sequence ID" value="NZ_RCZG01000007.1"/>
</dbReference>
<comment type="caution">
    <text evidence="3">The sequence shown here is derived from an EMBL/GenBank/DDBJ whole genome shotgun (WGS) entry which is preliminary data.</text>
</comment>
<keyword evidence="4" id="KW-1185">Reference proteome</keyword>
<proteinExistence type="predicted"/>
<dbReference type="EMBL" id="RCZG01000007">
    <property type="protein sequence ID" value="TPG32685.1"/>
    <property type="molecule type" value="Genomic_DNA"/>
</dbReference>
<dbReference type="OrthoDB" id="4948879at2"/>
<dbReference type="InterPro" id="IPR019251">
    <property type="entry name" value="DUF2231_TM"/>
</dbReference>
<feature type="transmembrane region" description="Helical" evidence="1">
    <location>
        <begin position="41"/>
        <end position="59"/>
    </location>
</feature>
<sequence>MTTLNGLPAHALLVHFIVILAPLTALLAILCAVWPAARKRLVWLVLGLAAITAVLTPLTTDAGEWLEERVGRSALLHEHTELGDTMVYFSIALLVAAALLAFIHVREVRGKSVKPVASWILAAVVIVVSIATSVQVYRIGDSGAAATWGDLPAAEAKPSE</sequence>
<evidence type="ECO:0000313" key="3">
    <source>
        <dbReference type="EMBL" id="TPG32685.1"/>
    </source>
</evidence>
<reference evidence="3 4" key="1">
    <citation type="journal article" date="2019" name="Environ. Microbiol.">
        <title>Species interactions and distinct microbial communities in high Arctic permafrost affected cryosols are associated with the CH4 and CO2 gas fluxes.</title>
        <authorList>
            <person name="Altshuler I."/>
            <person name="Hamel J."/>
            <person name="Turney S."/>
            <person name="Magnuson E."/>
            <person name="Levesque R."/>
            <person name="Greer C."/>
            <person name="Whyte L.G."/>
        </authorList>
    </citation>
    <scope>NUCLEOTIDE SEQUENCE [LARGE SCALE GENOMIC DNA]</scope>
    <source>
        <strain evidence="3 4">S5.20</strain>
    </source>
</reference>
<keyword evidence="1" id="KW-0812">Transmembrane</keyword>
<evidence type="ECO:0000313" key="4">
    <source>
        <dbReference type="Proteomes" id="UP000320095"/>
    </source>
</evidence>
<accession>A0A502E4P3</accession>
<dbReference type="Pfam" id="PF09990">
    <property type="entry name" value="DUF2231"/>
    <property type="match status" value="1"/>
</dbReference>
<dbReference type="Proteomes" id="UP000320095">
    <property type="component" value="Unassembled WGS sequence"/>
</dbReference>
<dbReference type="AlphaFoldDB" id="A0A502E4P3"/>
<gene>
    <name evidence="3" type="ORF">EAH80_17900</name>
</gene>
<evidence type="ECO:0000259" key="2">
    <source>
        <dbReference type="Pfam" id="PF09990"/>
    </source>
</evidence>
<organism evidence="3 4">
    <name type="scientific">Mycolicibacterium hodleri</name>
    <dbReference type="NCBI Taxonomy" id="49897"/>
    <lineage>
        <taxon>Bacteria</taxon>
        <taxon>Bacillati</taxon>
        <taxon>Actinomycetota</taxon>
        <taxon>Actinomycetes</taxon>
        <taxon>Mycobacteriales</taxon>
        <taxon>Mycobacteriaceae</taxon>
        <taxon>Mycolicibacterium</taxon>
    </lineage>
</organism>
<evidence type="ECO:0000256" key="1">
    <source>
        <dbReference type="SAM" id="Phobius"/>
    </source>
</evidence>
<protein>
    <recommendedName>
        <fullName evidence="2">DUF2231 domain-containing protein</fullName>
    </recommendedName>
</protein>
<keyword evidence="1" id="KW-1133">Transmembrane helix</keyword>